<proteinExistence type="predicted"/>
<organism evidence="2 3">
    <name type="scientific">Phrynocephalus forsythii</name>
    <dbReference type="NCBI Taxonomy" id="171643"/>
    <lineage>
        <taxon>Eukaryota</taxon>
        <taxon>Metazoa</taxon>
        <taxon>Chordata</taxon>
        <taxon>Craniata</taxon>
        <taxon>Vertebrata</taxon>
        <taxon>Euteleostomi</taxon>
        <taxon>Lepidosauria</taxon>
        <taxon>Squamata</taxon>
        <taxon>Bifurcata</taxon>
        <taxon>Unidentata</taxon>
        <taxon>Episquamata</taxon>
        <taxon>Toxicofera</taxon>
        <taxon>Iguania</taxon>
        <taxon>Acrodonta</taxon>
        <taxon>Agamidae</taxon>
        <taxon>Agaminae</taxon>
        <taxon>Phrynocephalus</taxon>
    </lineage>
</organism>
<dbReference type="EMBL" id="JAPFRF010000005">
    <property type="protein sequence ID" value="KAJ7331967.1"/>
    <property type="molecule type" value="Genomic_DNA"/>
</dbReference>
<evidence type="ECO:0000313" key="2">
    <source>
        <dbReference type="EMBL" id="KAJ7331967.1"/>
    </source>
</evidence>
<evidence type="ECO:0000313" key="3">
    <source>
        <dbReference type="Proteomes" id="UP001142489"/>
    </source>
</evidence>
<dbReference type="PANTHER" id="PTHR15562:SF0">
    <property type="entry name" value="TP53-TARGET GENE 5 PROTEIN"/>
    <property type="match status" value="1"/>
</dbReference>
<dbReference type="PANTHER" id="PTHR15562">
    <property type="entry name" value="TP53-TARGET GENE 5 PROTEIN"/>
    <property type="match status" value="1"/>
</dbReference>
<sequence length="201" mass="22598">MKALEKKKELSKINDEENGASPKSNLVQIRSHLRRIIKKLILLKILKTQNHRIKCLCELAHKYRKMLALGGPLDISASPSGLSIASEDPLKPPEDVIVEPVLDFGEPVLDADKVTIDNEIEAKPSAEISLEASSSDFYEALCLKGLPQRFHMPAPKMLCRPSALRWTKPCCTRSCCETLDHVITTHYSKYQKPQPESKRLD</sequence>
<gene>
    <name evidence="2" type="ORF">JRQ81_014147</name>
</gene>
<feature type="region of interest" description="Disordered" evidence="1">
    <location>
        <begin position="1"/>
        <end position="22"/>
    </location>
</feature>
<dbReference type="AlphaFoldDB" id="A0A9Q1B2J4"/>
<dbReference type="InterPro" id="IPR029290">
    <property type="entry name" value="TP53TG5"/>
</dbReference>
<dbReference type="Proteomes" id="UP001142489">
    <property type="component" value="Unassembled WGS sequence"/>
</dbReference>
<comment type="caution">
    <text evidence="2">The sequence shown here is derived from an EMBL/GenBank/DDBJ whole genome shotgun (WGS) entry which is preliminary data.</text>
</comment>
<feature type="compositionally biased region" description="Basic and acidic residues" evidence="1">
    <location>
        <begin position="1"/>
        <end position="15"/>
    </location>
</feature>
<dbReference type="OrthoDB" id="9120343at2759"/>
<evidence type="ECO:0000256" key="1">
    <source>
        <dbReference type="SAM" id="MobiDB-lite"/>
    </source>
</evidence>
<protein>
    <submittedName>
        <fullName evidence="2">Uncharacterized protein</fullName>
    </submittedName>
</protein>
<accession>A0A9Q1B2J4</accession>
<name>A0A9Q1B2J4_9SAUR</name>
<keyword evidence="3" id="KW-1185">Reference proteome</keyword>
<dbReference type="Pfam" id="PF15331">
    <property type="entry name" value="TP53IP5"/>
    <property type="match status" value="1"/>
</dbReference>
<reference evidence="2" key="1">
    <citation type="journal article" date="2023" name="DNA Res.">
        <title>Chromosome-level genome assembly of Phrynocephalus forsythii using third-generation DNA sequencing and Hi-C analysis.</title>
        <authorList>
            <person name="Qi Y."/>
            <person name="Zhao W."/>
            <person name="Zhao Y."/>
            <person name="Niu C."/>
            <person name="Cao S."/>
            <person name="Zhang Y."/>
        </authorList>
    </citation>
    <scope>NUCLEOTIDE SEQUENCE</scope>
    <source>
        <tissue evidence="2">Muscle</tissue>
    </source>
</reference>